<organism evidence="2 3">
    <name type="scientific">Blyttiomyces helicus</name>
    <dbReference type="NCBI Taxonomy" id="388810"/>
    <lineage>
        <taxon>Eukaryota</taxon>
        <taxon>Fungi</taxon>
        <taxon>Fungi incertae sedis</taxon>
        <taxon>Chytridiomycota</taxon>
        <taxon>Chytridiomycota incertae sedis</taxon>
        <taxon>Chytridiomycetes</taxon>
        <taxon>Chytridiomycetes incertae sedis</taxon>
        <taxon>Blyttiomyces</taxon>
    </lineage>
</organism>
<dbReference type="EMBL" id="KZ996433">
    <property type="protein sequence ID" value="RKO88865.1"/>
    <property type="molecule type" value="Genomic_DNA"/>
</dbReference>
<name>A0A4P9WB96_9FUNG</name>
<keyword evidence="1" id="KW-0175">Coiled coil</keyword>
<dbReference type="AlphaFoldDB" id="A0A4P9WB96"/>
<gene>
    <name evidence="2" type="ORF">BDK51DRAFT_32824</name>
</gene>
<evidence type="ECO:0000313" key="2">
    <source>
        <dbReference type="EMBL" id="RKO88865.1"/>
    </source>
</evidence>
<sequence>MNEEPIPVVVNLDKGSISTKESTTKFTSLVASGSNDVSFTTETTKQTEELFPLKQIDEQIEKKSNRVSKVSKVVLAVLFAMMGSTAIQFHENAATNAVSCPAIPDFKPLIPPAPLNFSNYEQLALHKPLYSKATLQLKMEKNKAEFFHGELGGENAQTKQILKDIQHQKEKAARDEKMAKELLEQAKQVITNLKRELKDAEQATKYWQDRSDSHFTMQKISEDSVLKTHFQSENAKKTIVSITEEMNRLTGNYTEQLSDAKTQLSNIINKNDANQKFISDLEGLIERLSRINQILDDENVAMSKYYLEQIENVRKESFEKGVSTTKSDFEAFIIDTNKAHIANMTALHDRNTALTRDNNQMRSKLNSQTALTQPEIVQSARNNSQANLEWTKPSIIATQEPNGKWKYRFDTKKVDCS</sequence>
<proteinExistence type="predicted"/>
<reference evidence="3" key="1">
    <citation type="journal article" date="2018" name="Nat. Microbiol.">
        <title>Leveraging single-cell genomics to expand the fungal tree of life.</title>
        <authorList>
            <person name="Ahrendt S.R."/>
            <person name="Quandt C.A."/>
            <person name="Ciobanu D."/>
            <person name="Clum A."/>
            <person name="Salamov A."/>
            <person name="Andreopoulos B."/>
            <person name="Cheng J.F."/>
            <person name="Woyke T."/>
            <person name="Pelin A."/>
            <person name="Henrissat B."/>
            <person name="Reynolds N.K."/>
            <person name="Benny G.L."/>
            <person name="Smith M.E."/>
            <person name="James T.Y."/>
            <person name="Grigoriev I.V."/>
        </authorList>
    </citation>
    <scope>NUCLEOTIDE SEQUENCE [LARGE SCALE GENOMIC DNA]</scope>
</reference>
<dbReference type="Proteomes" id="UP000269721">
    <property type="component" value="Unassembled WGS sequence"/>
</dbReference>
<evidence type="ECO:0000256" key="1">
    <source>
        <dbReference type="SAM" id="Coils"/>
    </source>
</evidence>
<keyword evidence="3" id="KW-1185">Reference proteome</keyword>
<protein>
    <submittedName>
        <fullName evidence="2">Uncharacterized protein</fullName>
    </submittedName>
</protein>
<evidence type="ECO:0000313" key="3">
    <source>
        <dbReference type="Proteomes" id="UP000269721"/>
    </source>
</evidence>
<feature type="coiled-coil region" evidence="1">
    <location>
        <begin position="155"/>
        <end position="210"/>
    </location>
</feature>
<accession>A0A4P9WB96</accession>